<keyword evidence="3" id="KW-0408">Iron</keyword>
<dbReference type="AlphaFoldDB" id="A0A6C0DID4"/>
<dbReference type="InterPro" id="IPR003819">
    <property type="entry name" value="TauD/TfdA-like"/>
</dbReference>
<dbReference type="SUPFAM" id="SSF51197">
    <property type="entry name" value="Clavaminate synthase-like"/>
    <property type="match status" value="1"/>
</dbReference>
<dbReference type="GO" id="GO:0016491">
    <property type="term" value="F:oxidoreductase activity"/>
    <property type="evidence" value="ECO:0007669"/>
    <property type="project" value="UniProtKB-KW"/>
</dbReference>
<dbReference type="GO" id="GO:0005506">
    <property type="term" value="F:iron ion binding"/>
    <property type="evidence" value="ECO:0007669"/>
    <property type="project" value="InterPro"/>
</dbReference>
<evidence type="ECO:0000259" key="4">
    <source>
        <dbReference type="Pfam" id="PF02668"/>
    </source>
</evidence>
<dbReference type="InterPro" id="IPR042098">
    <property type="entry name" value="TauD-like_sf"/>
</dbReference>
<proteinExistence type="predicted"/>
<evidence type="ECO:0000313" key="5">
    <source>
        <dbReference type="EMBL" id="QHT16014.1"/>
    </source>
</evidence>
<evidence type="ECO:0000256" key="1">
    <source>
        <dbReference type="ARBA" id="ARBA00022723"/>
    </source>
</evidence>
<reference evidence="5" key="1">
    <citation type="journal article" date="2020" name="Nature">
        <title>Giant virus diversity and host interactions through global metagenomics.</title>
        <authorList>
            <person name="Schulz F."/>
            <person name="Roux S."/>
            <person name="Paez-Espino D."/>
            <person name="Jungbluth S."/>
            <person name="Walsh D.A."/>
            <person name="Denef V.J."/>
            <person name="McMahon K.D."/>
            <person name="Konstantinidis K.T."/>
            <person name="Eloe-Fadrosh E.A."/>
            <person name="Kyrpides N.C."/>
            <person name="Woyke T."/>
        </authorList>
    </citation>
    <scope>NUCLEOTIDE SEQUENCE</scope>
    <source>
        <strain evidence="5">GVMAG-M-3300023174-182</strain>
    </source>
</reference>
<evidence type="ECO:0000256" key="3">
    <source>
        <dbReference type="ARBA" id="ARBA00023004"/>
    </source>
</evidence>
<evidence type="ECO:0000256" key="2">
    <source>
        <dbReference type="ARBA" id="ARBA00023002"/>
    </source>
</evidence>
<dbReference type="Gene3D" id="3.60.130.10">
    <property type="entry name" value="Clavaminate synthase-like"/>
    <property type="match status" value="1"/>
</dbReference>
<feature type="domain" description="TauD/TfdA-like" evidence="4">
    <location>
        <begin position="243"/>
        <end position="301"/>
    </location>
</feature>
<dbReference type="InterPro" id="IPR014503">
    <property type="entry name" value="Clavaminate_syn-like"/>
</dbReference>
<dbReference type="PIRSF" id="PIRSF019543">
    <property type="entry name" value="Clavaminate_syn"/>
    <property type="match status" value="1"/>
</dbReference>
<sequence length="326" mass="37307">MDSIELSNDEHIVLVNLALEITANPSSQPELFCEQCKELSKYIPDRIKKSLICFKENSNEQGYIVIITNANNATNNEIPKTPSNNNSKVGETTITSKIQSILIHTIADLIAYEAEGYGRLFQDIVPVKNMETKQTSISSNTELEIHTEQAFSKLRPDLLSLACLRGDPKAFTYILPIRSIINNLSDHEIRLLRQPLWKIGIDLSFKLHGKEFIDGETRGPIPIIYGSYDNPMLVFDQDLMIGITEEANAIIKKIVDIYYLYRYQHNLQPGEMIIIDNRRSVHGRSQFSPRYDGNDRFLIRCFGVFDYEKSRYARAYNTRVISAIYS</sequence>
<keyword evidence="1" id="KW-0479">Metal-binding</keyword>
<protein>
    <recommendedName>
        <fullName evidence="4">TauD/TfdA-like domain-containing protein</fullName>
    </recommendedName>
</protein>
<dbReference type="EMBL" id="MN739615">
    <property type="protein sequence ID" value="QHT16014.1"/>
    <property type="molecule type" value="Genomic_DNA"/>
</dbReference>
<keyword evidence="2" id="KW-0560">Oxidoreductase</keyword>
<organism evidence="5">
    <name type="scientific">viral metagenome</name>
    <dbReference type="NCBI Taxonomy" id="1070528"/>
    <lineage>
        <taxon>unclassified sequences</taxon>
        <taxon>metagenomes</taxon>
        <taxon>organismal metagenomes</taxon>
    </lineage>
</organism>
<name>A0A6C0DID4_9ZZZZ</name>
<dbReference type="Pfam" id="PF02668">
    <property type="entry name" value="TauD"/>
    <property type="match status" value="1"/>
</dbReference>
<accession>A0A6C0DID4</accession>